<accession>A0AB32V467</accession>
<feature type="compositionally biased region" description="Basic and acidic residues" evidence="1">
    <location>
        <begin position="481"/>
        <end position="493"/>
    </location>
</feature>
<protein>
    <submittedName>
        <fullName evidence="5">Uncharacterized protein LOC18598570</fullName>
    </submittedName>
</protein>
<dbReference type="KEGG" id="tcc:18598570"/>
<feature type="domain" description="DUF7036" evidence="3">
    <location>
        <begin position="98"/>
        <end position="188"/>
    </location>
</feature>
<keyword evidence="2" id="KW-1133">Transmembrane helix</keyword>
<dbReference type="GeneID" id="18598570"/>
<evidence type="ECO:0000256" key="1">
    <source>
        <dbReference type="SAM" id="MobiDB-lite"/>
    </source>
</evidence>
<evidence type="ECO:0000313" key="5">
    <source>
        <dbReference type="RefSeq" id="XP_007028204.2"/>
    </source>
</evidence>
<dbReference type="PANTHER" id="PTHR33826:SF2">
    <property type="entry name" value="HYDROXYPROLINE-RICH GLYCOPROTEIN FAMILY PROTEIN"/>
    <property type="match status" value="1"/>
</dbReference>
<keyword evidence="2" id="KW-0472">Membrane</keyword>
<gene>
    <name evidence="5" type="primary">LOC18598570</name>
</gene>
<dbReference type="Pfam" id="PF23041">
    <property type="entry name" value="DUF7036"/>
    <property type="match status" value="2"/>
</dbReference>
<feature type="transmembrane region" description="Helical" evidence="2">
    <location>
        <begin position="49"/>
        <end position="71"/>
    </location>
</feature>
<feature type="region of interest" description="Disordered" evidence="1">
    <location>
        <begin position="325"/>
        <end position="503"/>
    </location>
</feature>
<dbReference type="InterPro" id="IPR055464">
    <property type="entry name" value="DUF7036"/>
</dbReference>
<evidence type="ECO:0000259" key="3">
    <source>
        <dbReference type="Pfam" id="PF23041"/>
    </source>
</evidence>
<name>A0AB32V467_THECC</name>
<evidence type="ECO:0000256" key="2">
    <source>
        <dbReference type="SAM" id="Phobius"/>
    </source>
</evidence>
<dbReference type="Gramene" id="Tc05v2_t010400.1">
    <property type="protein sequence ID" value="Tc05v2_p010400.1"/>
    <property type="gene ID" value="Tc05v2_g010400"/>
</dbReference>
<proteinExistence type="predicted"/>
<dbReference type="Proteomes" id="UP000694886">
    <property type="component" value="Chromosome 5"/>
</dbReference>
<dbReference type="PANTHER" id="PTHR33826">
    <property type="entry name" value="F20B24.21"/>
    <property type="match status" value="1"/>
</dbReference>
<feature type="domain" description="DUF7036" evidence="3">
    <location>
        <begin position="221"/>
        <end position="312"/>
    </location>
</feature>
<organism evidence="4 5">
    <name type="scientific">Theobroma cacao</name>
    <name type="common">Cacao</name>
    <name type="synonym">Cocoa</name>
    <dbReference type="NCBI Taxonomy" id="3641"/>
    <lineage>
        <taxon>Eukaryota</taxon>
        <taxon>Viridiplantae</taxon>
        <taxon>Streptophyta</taxon>
        <taxon>Embryophyta</taxon>
        <taxon>Tracheophyta</taxon>
        <taxon>Spermatophyta</taxon>
        <taxon>Magnoliopsida</taxon>
        <taxon>eudicotyledons</taxon>
        <taxon>Gunneridae</taxon>
        <taxon>Pentapetalae</taxon>
        <taxon>rosids</taxon>
        <taxon>malvids</taxon>
        <taxon>Malvales</taxon>
        <taxon>Malvaceae</taxon>
        <taxon>Byttnerioideae</taxon>
        <taxon>Theobroma</taxon>
    </lineage>
</organism>
<dbReference type="AlphaFoldDB" id="A0AB32V467"/>
<keyword evidence="2" id="KW-0812">Transmembrane</keyword>
<dbReference type="RefSeq" id="XP_007028204.2">
    <property type="nucleotide sequence ID" value="XM_007028142.2"/>
</dbReference>
<reference evidence="4" key="1">
    <citation type="journal article" date="1997" name="Nucleic Acids Res.">
        <title>tRNAscan-SE: a program for improved detection of transfer RNA genes in genomic sequence.</title>
        <authorList>
            <person name="Lowe T.M."/>
            <person name="Eddy S.R."/>
        </authorList>
    </citation>
    <scope>NUCLEOTIDE SEQUENCE [LARGE SCALE GENOMIC DNA]</scope>
    <source>
        <strain evidence="4">r\B97-61/B2</strain>
    </source>
</reference>
<feature type="region of interest" description="Disordered" evidence="1">
    <location>
        <begin position="1"/>
        <end position="21"/>
    </location>
</feature>
<sequence length="528" mass="57094">MGKGEEEQRLSTSVNSEVSVENAGGPISSLSLLFAPSASACGCGCKSLFGLRCFLVLLLSLALFLSALFWLPPFLNFSDQSDLDLDSRFKDHDIVAGFDVEKPVSFLGDNILQLENDIFDEIGFPTSKVVISSLEPLAGSNITKVVFAVDPDVRYSKISSTSQSLIRASFESLVIHQPSLRLTESLFGVPRDFEVLKFPGGITVIPPQSAFLLQKVQILFNFTLNFSIDQIQGNFEKMTSQLKAGLRLATYENLYISLSNSKGSTVAPPTTVQSSVLLAVGNTPSMPRLKQLAQTITGSHSRNLGLNNNMFGRVKQVRLSSILQHSLHGGDGSSNSWSPSPAPLPHPHRSHHHHRHHHHHHHHHHSDVLAPAVSPATSTEKGAAAPEDYSPAPERISPATPWSYKANPPGCQHRNKRIKGKTGQESNIAPVVAPKISPTRSAAPPHVHPSALAPKPKPRPISHLVPTSSPLPNVAFAHVEAPSKSKSNKENPDRTPSVSPSPIASLSSTGFPTMQWPLPLLLAIIIHL</sequence>
<reference evidence="5" key="2">
    <citation type="submission" date="2025-08" db="UniProtKB">
        <authorList>
            <consortium name="RefSeq"/>
        </authorList>
    </citation>
    <scope>IDENTIFICATION</scope>
</reference>
<feature type="compositionally biased region" description="Basic residues" evidence="1">
    <location>
        <begin position="346"/>
        <end position="365"/>
    </location>
</feature>
<evidence type="ECO:0000313" key="4">
    <source>
        <dbReference type="Proteomes" id="UP000694886"/>
    </source>
</evidence>